<gene>
    <name evidence="9" type="ORF">INF28_05680</name>
</gene>
<sequence>MKMEKAVMNRWADGIRDGIPIGLGYLSVSFTFGMMAVSCGIPVWAAVAISMTNLTSAGQFAGISMIAASASFLEVALTQLVINIRYALMSLSLSQRLEKTVKTMGRMGISFGITDEIFAVASTKESKVGKRYMAGLIFVPYIGWTVGTLLGAAAGTFLPEAIRSALGIAIYGMFLAIIVPAAKKSFPVFVVILIAVAMSCVFRWAPVLNQVSSGFVIIICSVTAAIVGAVLFPKREERGL</sequence>
<dbReference type="GO" id="GO:1903785">
    <property type="term" value="P:L-valine transmembrane transport"/>
    <property type="evidence" value="ECO:0007669"/>
    <property type="project" value="TreeGrafter"/>
</dbReference>
<evidence type="ECO:0000256" key="3">
    <source>
        <dbReference type="ARBA" id="ARBA00022448"/>
    </source>
</evidence>
<dbReference type="RefSeq" id="WP_226392503.1">
    <property type="nucleotide sequence ID" value="NZ_JADCKB010000009.1"/>
</dbReference>
<dbReference type="EMBL" id="JADCKB010000009">
    <property type="protein sequence ID" value="MBE5039952.1"/>
    <property type="molecule type" value="Genomic_DNA"/>
</dbReference>
<comment type="caution">
    <text evidence="9">The sequence shown here is derived from an EMBL/GenBank/DDBJ whole genome shotgun (WGS) entry which is preliminary data.</text>
</comment>
<reference evidence="9" key="1">
    <citation type="submission" date="2020-10" db="EMBL/GenBank/DDBJ databases">
        <title>ChiBAC.</title>
        <authorList>
            <person name="Zenner C."/>
            <person name="Hitch T.C.A."/>
            <person name="Clavel T."/>
        </authorList>
    </citation>
    <scope>NUCLEOTIDE SEQUENCE</scope>
    <source>
        <strain evidence="9">DSM 107454</strain>
    </source>
</reference>
<evidence type="ECO:0000256" key="5">
    <source>
        <dbReference type="ARBA" id="ARBA00022692"/>
    </source>
</evidence>
<evidence type="ECO:0000256" key="1">
    <source>
        <dbReference type="ARBA" id="ARBA00004651"/>
    </source>
</evidence>
<name>A0A9D5LZQ5_9FIRM</name>
<dbReference type="GO" id="GO:0005886">
    <property type="term" value="C:plasma membrane"/>
    <property type="evidence" value="ECO:0007669"/>
    <property type="project" value="UniProtKB-SubCell"/>
</dbReference>
<keyword evidence="6 8" id="KW-1133">Transmembrane helix</keyword>
<keyword evidence="3" id="KW-0813">Transport</keyword>
<keyword evidence="4" id="KW-1003">Cell membrane</keyword>
<proteinExistence type="inferred from homology"/>
<feature type="transmembrane region" description="Helical" evidence="8">
    <location>
        <begin position="132"/>
        <end position="155"/>
    </location>
</feature>
<evidence type="ECO:0000313" key="10">
    <source>
        <dbReference type="Proteomes" id="UP000806542"/>
    </source>
</evidence>
<evidence type="ECO:0000256" key="4">
    <source>
        <dbReference type="ARBA" id="ARBA00022475"/>
    </source>
</evidence>
<evidence type="ECO:0000256" key="7">
    <source>
        <dbReference type="ARBA" id="ARBA00023136"/>
    </source>
</evidence>
<feature type="transmembrane region" description="Helical" evidence="8">
    <location>
        <begin position="59"/>
        <end position="82"/>
    </location>
</feature>
<organism evidence="9 10">
    <name type="scientific">Ructibacterium gallinarum</name>
    <dbReference type="NCBI Taxonomy" id="2779355"/>
    <lineage>
        <taxon>Bacteria</taxon>
        <taxon>Bacillati</taxon>
        <taxon>Bacillota</taxon>
        <taxon>Clostridia</taxon>
        <taxon>Eubacteriales</taxon>
        <taxon>Oscillospiraceae</taxon>
        <taxon>Ructibacterium</taxon>
    </lineage>
</organism>
<dbReference type="Proteomes" id="UP000806542">
    <property type="component" value="Unassembled WGS sequence"/>
</dbReference>
<comment type="subcellular location">
    <subcellularLocation>
        <location evidence="1">Cell membrane</location>
        <topology evidence="1">Multi-pass membrane protein</topology>
    </subcellularLocation>
</comment>
<feature type="transmembrane region" description="Helical" evidence="8">
    <location>
        <begin position="211"/>
        <end position="232"/>
    </location>
</feature>
<comment type="similarity">
    <text evidence="2">Belongs to the AzlC family.</text>
</comment>
<evidence type="ECO:0000256" key="8">
    <source>
        <dbReference type="SAM" id="Phobius"/>
    </source>
</evidence>
<dbReference type="PANTHER" id="PTHR34979:SF1">
    <property type="entry name" value="INNER MEMBRANE PROTEIN YGAZ"/>
    <property type="match status" value="1"/>
</dbReference>
<keyword evidence="5 8" id="KW-0812">Transmembrane</keyword>
<feature type="transmembrane region" description="Helical" evidence="8">
    <location>
        <begin position="21"/>
        <end position="47"/>
    </location>
</feature>
<dbReference type="PANTHER" id="PTHR34979">
    <property type="entry name" value="INNER MEMBRANE PROTEIN YGAZ"/>
    <property type="match status" value="1"/>
</dbReference>
<keyword evidence="7 8" id="KW-0472">Membrane</keyword>
<feature type="transmembrane region" description="Helical" evidence="8">
    <location>
        <begin position="186"/>
        <end position="205"/>
    </location>
</feature>
<dbReference type="InterPro" id="IPR011606">
    <property type="entry name" value="Brnchd-chn_aa_trnsp_permease"/>
</dbReference>
<dbReference type="Pfam" id="PF03591">
    <property type="entry name" value="AzlC"/>
    <property type="match status" value="1"/>
</dbReference>
<protein>
    <submittedName>
        <fullName evidence="9">AzlC family ABC transporter permease</fullName>
    </submittedName>
</protein>
<accession>A0A9D5LZQ5</accession>
<keyword evidence="10" id="KW-1185">Reference proteome</keyword>
<feature type="transmembrane region" description="Helical" evidence="8">
    <location>
        <begin position="161"/>
        <end position="179"/>
    </location>
</feature>
<evidence type="ECO:0000313" key="9">
    <source>
        <dbReference type="EMBL" id="MBE5039952.1"/>
    </source>
</evidence>
<dbReference type="AlphaFoldDB" id="A0A9D5LZQ5"/>
<evidence type="ECO:0000256" key="6">
    <source>
        <dbReference type="ARBA" id="ARBA00022989"/>
    </source>
</evidence>
<evidence type="ECO:0000256" key="2">
    <source>
        <dbReference type="ARBA" id="ARBA00010735"/>
    </source>
</evidence>